<evidence type="ECO:0000313" key="2">
    <source>
        <dbReference type="Proteomes" id="UP001165430"/>
    </source>
</evidence>
<keyword evidence="2" id="KW-1185">Reference proteome</keyword>
<reference evidence="1" key="1">
    <citation type="submission" date="2022-03" db="EMBL/GenBank/DDBJ databases">
        <title>De novo assembled genomes of Belliella spp. (Cyclobacteriaceae) strains.</title>
        <authorList>
            <person name="Szabo A."/>
            <person name="Korponai K."/>
            <person name="Felfoldi T."/>
        </authorList>
    </citation>
    <scope>NUCLEOTIDE SEQUENCE</scope>
    <source>
        <strain evidence="1">DSM 111903</strain>
    </source>
</reference>
<accession>A0ABS9VAE7</accession>
<proteinExistence type="predicted"/>
<dbReference type="RefSeq" id="WP_241411134.1">
    <property type="nucleotide sequence ID" value="NZ_JAKZGO010000005.1"/>
</dbReference>
<dbReference type="EMBL" id="JAKZGO010000005">
    <property type="protein sequence ID" value="MCH7413401.1"/>
    <property type="molecule type" value="Genomic_DNA"/>
</dbReference>
<comment type="caution">
    <text evidence="1">The sequence shown here is derived from an EMBL/GenBank/DDBJ whole genome shotgun (WGS) entry which is preliminary data.</text>
</comment>
<dbReference type="Gene3D" id="2.120.10.30">
    <property type="entry name" value="TolB, C-terminal domain"/>
    <property type="match status" value="1"/>
</dbReference>
<dbReference type="Pfam" id="PF17170">
    <property type="entry name" value="DUF5128"/>
    <property type="match status" value="1"/>
</dbReference>
<protein>
    <submittedName>
        <fullName evidence="1">6-bladed beta-propeller</fullName>
    </submittedName>
</protein>
<gene>
    <name evidence="1" type="ORF">MM213_07895</name>
</gene>
<dbReference type="SUPFAM" id="SSF82171">
    <property type="entry name" value="DPP6 N-terminal domain-like"/>
    <property type="match status" value="1"/>
</dbReference>
<dbReference type="Proteomes" id="UP001165430">
    <property type="component" value="Unassembled WGS sequence"/>
</dbReference>
<name>A0ABS9VAE7_9BACT</name>
<evidence type="ECO:0000313" key="1">
    <source>
        <dbReference type="EMBL" id="MCH7413401.1"/>
    </source>
</evidence>
<sequence length="396" mass="46383">MVLCITPQKVINSFLVFFWLFMIISCNNKKEHEFILVDLNETYSIKYSDIFYDLQIVQLDDGVLVGDIDDLIVLHNRVVILDRRISNAVHFFDRNGRCIKSIIADDGPQVFTSPSTISLSQNGDEILVTDGMSYSIYFYDLDGKFLKKLDNRDLSVDAIDFSGDNFYVWSRNQVDWSKKLELRDLINFSVNGYIDLEKELEFKVLDGRAASIFKNSKYDNLCFTQKFHPKIIQISNSKIQSTYLFQFNSSNFDYLKGNSYRMVDLYREIKGRSLNALNGNLVAIGDHLFVDFIYSGDPYIRTFYFNKSSKKNIVLEAIINDMDMVMKNRRSLYKYPVVNEYMTYAYQPYDVQQALYEYDREDNNPYLEDIRSLNLKSDSNPVLFIYKLKEDIAISW</sequence>
<dbReference type="InterPro" id="IPR011042">
    <property type="entry name" value="6-blade_b-propeller_TolB-like"/>
</dbReference>
<organism evidence="1 2">
    <name type="scientific">Belliella alkalica</name>
    <dbReference type="NCBI Taxonomy" id="1730871"/>
    <lineage>
        <taxon>Bacteria</taxon>
        <taxon>Pseudomonadati</taxon>
        <taxon>Bacteroidota</taxon>
        <taxon>Cytophagia</taxon>
        <taxon>Cytophagales</taxon>
        <taxon>Cyclobacteriaceae</taxon>
        <taxon>Belliella</taxon>
    </lineage>
</organism>